<dbReference type="HOGENOM" id="CLU_117700_1_1_1"/>
<evidence type="ECO:0000313" key="8">
    <source>
        <dbReference type="EMBL" id="ETN44893.1"/>
    </source>
</evidence>
<accession>W2SA59</accession>
<keyword evidence="3" id="KW-0689">Ribosomal protein</keyword>
<dbReference type="GO" id="GO:0003735">
    <property type="term" value="F:structural constituent of ribosome"/>
    <property type="evidence" value="ECO:0007669"/>
    <property type="project" value="InterPro"/>
</dbReference>
<dbReference type="InterPro" id="IPR007741">
    <property type="entry name" value="Ribosomal_mL43/mS25/NADH_DH"/>
</dbReference>
<keyword evidence="4" id="KW-0496">Mitochondrion</keyword>
<evidence type="ECO:0000256" key="4">
    <source>
        <dbReference type="ARBA" id="ARBA00023128"/>
    </source>
</evidence>
<evidence type="ECO:0000256" key="2">
    <source>
        <dbReference type="ARBA" id="ARBA00006073"/>
    </source>
</evidence>
<evidence type="ECO:0000256" key="6">
    <source>
        <dbReference type="ARBA" id="ARBA00035188"/>
    </source>
</evidence>
<protein>
    <recommendedName>
        <fullName evidence="6">Large ribosomal subunit protein mL43</fullName>
    </recommendedName>
</protein>
<dbReference type="eggNOG" id="KOG3445">
    <property type="taxonomic scope" value="Eukaryota"/>
</dbReference>
<evidence type="ECO:0000256" key="3">
    <source>
        <dbReference type="ARBA" id="ARBA00022980"/>
    </source>
</evidence>
<dbReference type="GO" id="GO:0032543">
    <property type="term" value="P:mitochondrial translation"/>
    <property type="evidence" value="ECO:0007669"/>
    <property type="project" value="InterPro"/>
</dbReference>
<name>W2SA59_CYPE1</name>
<dbReference type="AlphaFoldDB" id="W2SA59"/>
<dbReference type="PANTHER" id="PTHR21396:SF2">
    <property type="entry name" value="LARGE RIBOSOMAL SUBUNIT PROTEIN ML43"/>
    <property type="match status" value="1"/>
</dbReference>
<dbReference type="GO" id="GO:0005762">
    <property type="term" value="C:mitochondrial large ribosomal subunit"/>
    <property type="evidence" value="ECO:0007669"/>
    <property type="project" value="TreeGrafter"/>
</dbReference>
<dbReference type="FunCoup" id="W2SA59">
    <property type="interactions" value="341"/>
</dbReference>
<evidence type="ECO:0000259" key="7">
    <source>
        <dbReference type="SMART" id="SM00916"/>
    </source>
</evidence>
<dbReference type="GeneID" id="19977107"/>
<dbReference type="OrthoDB" id="88at2759"/>
<dbReference type="SMART" id="SM00916">
    <property type="entry name" value="L51_S25_CI-B8"/>
    <property type="match status" value="1"/>
</dbReference>
<keyword evidence="9" id="KW-1185">Reference proteome</keyword>
<dbReference type="Pfam" id="PF05047">
    <property type="entry name" value="L51_S25_CI-B8"/>
    <property type="match status" value="1"/>
</dbReference>
<proteinExistence type="inferred from homology"/>
<dbReference type="InterPro" id="IPR039927">
    <property type="entry name" value="Ribosomal_mL43"/>
</dbReference>
<comment type="subcellular location">
    <subcellularLocation>
        <location evidence="1">Mitochondrion</location>
    </subcellularLocation>
</comment>
<comment type="similarity">
    <text evidence="2">Belongs to the mitochondrion-specific ribosomal protein mL43 family.</text>
</comment>
<organism evidence="8 9">
    <name type="scientific">Cyphellophora europaea (strain CBS 101466)</name>
    <name type="common">Phialophora europaea</name>
    <dbReference type="NCBI Taxonomy" id="1220924"/>
    <lineage>
        <taxon>Eukaryota</taxon>
        <taxon>Fungi</taxon>
        <taxon>Dikarya</taxon>
        <taxon>Ascomycota</taxon>
        <taxon>Pezizomycotina</taxon>
        <taxon>Eurotiomycetes</taxon>
        <taxon>Chaetothyriomycetidae</taxon>
        <taxon>Chaetothyriales</taxon>
        <taxon>Cyphellophoraceae</taxon>
        <taxon>Cyphellophora</taxon>
    </lineage>
</organism>
<reference evidence="8 9" key="1">
    <citation type="submission" date="2013-03" db="EMBL/GenBank/DDBJ databases">
        <title>The Genome Sequence of Phialophora europaea CBS 101466.</title>
        <authorList>
            <consortium name="The Broad Institute Genomics Platform"/>
            <person name="Cuomo C."/>
            <person name="de Hoog S."/>
            <person name="Gorbushina A."/>
            <person name="Walker B."/>
            <person name="Young S.K."/>
            <person name="Zeng Q."/>
            <person name="Gargeya S."/>
            <person name="Fitzgerald M."/>
            <person name="Haas B."/>
            <person name="Abouelleil A."/>
            <person name="Allen A.W."/>
            <person name="Alvarado L."/>
            <person name="Arachchi H.M."/>
            <person name="Berlin A.M."/>
            <person name="Chapman S.B."/>
            <person name="Gainer-Dewar J."/>
            <person name="Goldberg J."/>
            <person name="Griggs A."/>
            <person name="Gujja S."/>
            <person name="Hansen M."/>
            <person name="Howarth C."/>
            <person name="Imamovic A."/>
            <person name="Ireland A."/>
            <person name="Larimer J."/>
            <person name="McCowan C."/>
            <person name="Murphy C."/>
            <person name="Pearson M."/>
            <person name="Poon T.W."/>
            <person name="Priest M."/>
            <person name="Roberts A."/>
            <person name="Saif S."/>
            <person name="Shea T."/>
            <person name="Sisk P."/>
            <person name="Sykes S."/>
            <person name="Wortman J."/>
            <person name="Nusbaum C."/>
            <person name="Birren B."/>
        </authorList>
    </citation>
    <scope>NUCLEOTIDE SEQUENCE [LARGE SCALE GENOMIC DNA]</scope>
    <source>
        <strain evidence="8 9">CBS 101466</strain>
    </source>
</reference>
<gene>
    <name evidence="8" type="ORF">HMPREF1541_09768</name>
</gene>
<dbReference type="Gene3D" id="3.40.30.10">
    <property type="entry name" value="Glutaredoxin"/>
    <property type="match status" value="1"/>
</dbReference>
<evidence type="ECO:0000256" key="1">
    <source>
        <dbReference type="ARBA" id="ARBA00004173"/>
    </source>
</evidence>
<dbReference type="VEuPathDB" id="FungiDB:HMPREF1541_09768"/>
<dbReference type="InterPro" id="IPR036249">
    <property type="entry name" value="Thioredoxin-like_sf"/>
</dbReference>
<sequence>MNSFLRSAHLPQLTSSHPHVEFKISPRPGKHPVLKAQYVNGREKAVCVRNLRVEEIRQKVEGLLGNDGKKNRRLGARKVVAANESVRGVWSPMHGGIKRI</sequence>
<dbReference type="RefSeq" id="XP_008712663.1">
    <property type="nucleotide sequence ID" value="XM_008714441.1"/>
</dbReference>
<keyword evidence="5" id="KW-0687">Ribonucleoprotein</keyword>
<dbReference type="Proteomes" id="UP000030752">
    <property type="component" value="Unassembled WGS sequence"/>
</dbReference>
<evidence type="ECO:0000256" key="5">
    <source>
        <dbReference type="ARBA" id="ARBA00023274"/>
    </source>
</evidence>
<dbReference type="InParanoid" id="W2SA59"/>
<dbReference type="EMBL" id="KB822713">
    <property type="protein sequence ID" value="ETN44893.1"/>
    <property type="molecule type" value="Genomic_DNA"/>
</dbReference>
<evidence type="ECO:0000313" key="9">
    <source>
        <dbReference type="Proteomes" id="UP000030752"/>
    </source>
</evidence>
<dbReference type="STRING" id="1220924.W2SA59"/>
<dbReference type="PANTHER" id="PTHR21396">
    <property type="entry name" value="39S RIBOSOMAL PROTEIN L43"/>
    <property type="match status" value="1"/>
</dbReference>
<dbReference type="SUPFAM" id="SSF52833">
    <property type="entry name" value="Thioredoxin-like"/>
    <property type="match status" value="1"/>
</dbReference>
<feature type="domain" description="Ribosomal protein/NADH dehydrogenase" evidence="7">
    <location>
        <begin position="1"/>
        <end position="67"/>
    </location>
</feature>